<feature type="transmembrane region" description="Helical" evidence="1">
    <location>
        <begin position="21"/>
        <end position="42"/>
    </location>
</feature>
<comment type="caution">
    <text evidence="2">The sequence shown here is derived from an EMBL/GenBank/DDBJ whole genome shotgun (WGS) entry which is preliminary data.</text>
</comment>
<keyword evidence="1" id="KW-0812">Transmembrane</keyword>
<dbReference type="EMBL" id="JBHRWO010000014">
    <property type="protein sequence ID" value="MFC3494165.1"/>
    <property type="molecule type" value="Genomic_DNA"/>
</dbReference>
<reference evidence="3" key="1">
    <citation type="journal article" date="2019" name="Int. J. Syst. Evol. Microbiol.">
        <title>The Global Catalogue of Microorganisms (GCM) 10K type strain sequencing project: providing services to taxonomists for standard genome sequencing and annotation.</title>
        <authorList>
            <consortium name="The Broad Institute Genomics Platform"/>
            <consortium name="The Broad Institute Genome Sequencing Center for Infectious Disease"/>
            <person name="Wu L."/>
            <person name="Ma J."/>
        </authorList>
    </citation>
    <scope>NUCLEOTIDE SEQUENCE [LARGE SCALE GENOMIC DNA]</scope>
    <source>
        <strain evidence="3">CGMCC 4.7396</strain>
    </source>
</reference>
<dbReference type="Proteomes" id="UP001595712">
    <property type="component" value="Unassembled WGS sequence"/>
</dbReference>
<keyword evidence="3" id="KW-1185">Reference proteome</keyword>
<evidence type="ECO:0008006" key="4">
    <source>
        <dbReference type="Google" id="ProtNLM"/>
    </source>
</evidence>
<proteinExistence type="predicted"/>
<organism evidence="2 3">
    <name type="scientific">Glycomyces rhizosphaerae</name>
    <dbReference type="NCBI Taxonomy" id="2054422"/>
    <lineage>
        <taxon>Bacteria</taxon>
        <taxon>Bacillati</taxon>
        <taxon>Actinomycetota</taxon>
        <taxon>Actinomycetes</taxon>
        <taxon>Glycomycetales</taxon>
        <taxon>Glycomycetaceae</taxon>
        <taxon>Glycomyces</taxon>
    </lineage>
</organism>
<gene>
    <name evidence="2" type="ORF">ACFO8M_16915</name>
</gene>
<accession>A0ABV7Q0I1</accession>
<keyword evidence="1" id="KW-1133">Transmembrane helix</keyword>
<evidence type="ECO:0000313" key="3">
    <source>
        <dbReference type="Proteomes" id="UP001595712"/>
    </source>
</evidence>
<feature type="transmembrane region" description="Helical" evidence="1">
    <location>
        <begin position="154"/>
        <end position="178"/>
    </location>
</feature>
<feature type="transmembrane region" description="Helical" evidence="1">
    <location>
        <begin position="105"/>
        <end position="128"/>
    </location>
</feature>
<sequence length="185" mass="19737">MAAIESGLSQAGDRDLTAARWLRGLMVLGAVVVGLGIVHYAIATVYDFDDPNEGNPWDLLAWEWALVTTPIWLPLTATILLIAAGAKWLAPLRSGSARARLKVNTLAWVTALGTGVYAAYSFTMFGVAESGFGPRNHTLGVFFEDLANGSLNPVGWMGIAAFVGLIALFFGSLMIAAITRRPRGE</sequence>
<protein>
    <recommendedName>
        <fullName evidence="4">DUF3995 domain-containing protein</fullName>
    </recommendedName>
</protein>
<feature type="transmembrane region" description="Helical" evidence="1">
    <location>
        <begin position="62"/>
        <end position="84"/>
    </location>
</feature>
<evidence type="ECO:0000256" key="1">
    <source>
        <dbReference type="SAM" id="Phobius"/>
    </source>
</evidence>
<name>A0ABV7Q0I1_9ACTN</name>
<dbReference type="RefSeq" id="WP_387977681.1">
    <property type="nucleotide sequence ID" value="NZ_JBHRWO010000014.1"/>
</dbReference>
<keyword evidence="1" id="KW-0472">Membrane</keyword>
<evidence type="ECO:0000313" key="2">
    <source>
        <dbReference type="EMBL" id="MFC3494165.1"/>
    </source>
</evidence>